<evidence type="ECO:0000256" key="1">
    <source>
        <dbReference type="ARBA" id="ARBA00004141"/>
    </source>
</evidence>
<keyword evidence="3 7" id="KW-0813">Transport</keyword>
<dbReference type="PANTHER" id="PTHR31376:SF3">
    <property type="entry name" value="PURINE PERMEASE 4-RELATED"/>
    <property type="match status" value="1"/>
</dbReference>
<keyword evidence="10" id="KW-1185">Reference proteome</keyword>
<evidence type="ECO:0000256" key="6">
    <source>
        <dbReference type="ARBA" id="ARBA00023136"/>
    </source>
</evidence>
<dbReference type="OrthoDB" id="683622at2759"/>
<feature type="transmembrane region" description="Helical" evidence="7">
    <location>
        <begin position="295"/>
        <end position="313"/>
    </location>
</feature>
<keyword evidence="4 7" id="KW-0812">Transmembrane</keyword>
<dbReference type="Proteomes" id="UP000797356">
    <property type="component" value="Chromosome 14"/>
</dbReference>
<name>A0A8K0IUU2_COCNU</name>
<feature type="transmembrane region" description="Helical" evidence="7">
    <location>
        <begin position="222"/>
        <end position="244"/>
    </location>
</feature>
<dbReference type="PANTHER" id="PTHR31376">
    <property type="entry name" value="OS09G0467300 PROTEIN-RELATED"/>
    <property type="match status" value="1"/>
</dbReference>
<dbReference type="SUPFAM" id="SSF103481">
    <property type="entry name" value="Multidrug resistance efflux transporter EmrE"/>
    <property type="match status" value="1"/>
</dbReference>
<sequence>MATTVEVEEGGRGAGDQTPASRMLRGAPNRRSFHVLLAVNYVALFVGTLASTLLSRFYFAHGGSNRWVATLVQSAGFPLLLVPIYLSPSSSSSSSPFFRFTPRLFALCLFVGLLLGVNNLLISWGVSYLPVSTSCLILSSQLAFVLVLSAVLVRQPLTFSNLNCVVLLTLASILLALGSNSDRPAGVSHRRFFLGFAATLGAACMFAIYLPIMELVYRKVDGYLLVMEVQVVMQVAATALAGVGVAADGGWRAEERWDLGKAGYWVTIVATVVSWQMCFMGTAGMVFLTSSLNSGICMTALLAVNVVGGVVAFGDVFGGQKAVALALCLWGFSSYLYGEYKKKEEEEEAREEEDVVVLVEGKKEMERSGAGSNGDGGA</sequence>
<keyword evidence="5 7" id="KW-1133">Transmembrane helix</keyword>
<feature type="transmembrane region" description="Helical" evidence="7">
    <location>
        <begin position="67"/>
        <end position="88"/>
    </location>
</feature>
<feature type="region of interest" description="Disordered" evidence="8">
    <location>
        <begin position="1"/>
        <end position="22"/>
    </location>
</feature>
<evidence type="ECO:0000313" key="10">
    <source>
        <dbReference type="Proteomes" id="UP000797356"/>
    </source>
</evidence>
<organism evidence="9 10">
    <name type="scientific">Cocos nucifera</name>
    <name type="common">Coconut palm</name>
    <dbReference type="NCBI Taxonomy" id="13894"/>
    <lineage>
        <taxon>Eukaryota</taxon>
        <taxon>Viridiplantae</taxon>
        <taxon>Streptophyta</taxon>
        <taxon>Embryophyta</taxon>
        <taxon>Tracheophyta</taxon>
        <taxon>Spermatophyta</taxon>
        <taxon>Magnoliopsida</taxon>
        <taxon>Liliopsida</taxon>
        <taxon>Arecaceae</taxon>
        <taxon>Arecoideae</taxon>
        <taxon>Cocoseae</taxon>
        <taxon>Attaleinae</taxon>
        <taxon>Cocos</taxon>
    </lineage>
</organism>
<feature type="transmembrane region" description="Helical" evidence="7">
    <location>
        <begin position="319"/>
        <end position="337"/>
    </location>
</feature>
<dbReference type="EMBL" id="CM017885">
    <property type="protein sequence ID" value="KAG1367880.1"/>
    <property type="molecule type" value="Genomic_DNA"/>
</dbReference>
<feature type="transmembrane region" description="Helical" evidence="7">
    <location>
        <begin position="128"/>
        <end position="153"/>
    </location>
</feature>
<feature type="transmembrane region" description="Helical" evidence="7">
    <location>
        <begin position="264"/>
        <end position="288"/>
    </location>
</feature>
<evidence type="ECO:0000256" key="3">
    <source>
        <dbReference type="ARBA" id="ARBA00022448"/>
    </source>
</evidence>
<feature type="transmembrane region" description="Helical" evidence="7">
    <location>
        <begin position="33"/>
        <end position="55"/>
    </location>
</feature>
<dbReference type="GO" id="GO:0016020">
    <property type="term" value="C:membrane"/>
    <property type="evidence" value="ECO:0007669"/>
    <property type="project" value="UniProtKB-SubCell"/>
</dbReference>
<dbReference type="InterPro" id="IPR030182">
    <property type="entry name" value="PUP_plant"/>
</dbReference>
<evidence type="ECO:0000256" key="2">
    <source>
        <dbReference type="ARBA" id="ARBA00006213"/>
    </source>
</evidence>
<evidence type="ECO:0000256" key="5">
    <source>
        <dbReference type="ARBA" id="ARBA00022989"/>
    </source>
</evidence>
<dbReference type="InterPro" id="IPR037185">
    <property type="entry name" value="EmrE-like"/>
</dbReference>
<accession>A0A8K0IUU2</accession>
<comment type="similarity">
    <text evidence="2 7">Belongs to the purine permeases (TC 2.A.7.14) family.</text>
</comment>
<feature type="transmembrane region" description="Helical" evidence="7">
    <location>
        <begin position="192"/>
        <end position="210"/>
    </location>
</feature>
<feature type="transmembrane region" description="Helical" evidence="7">
    <location>
        <begin position="100"/>
        <end position="122"/>
    </location>
</feature>
<protein>
    <recommendedName>
        <fullName evidence="7">Probable purine permease</fullName>
    </recommendedName>
</protein>
<proteinExistence type="inferred from homology"/>
<keyword evidence="6 7" id="KW-0472">Membrane</keyword>
<dbReference type="AlphaFoldDB" id="A0A8K0IUU2"/>
<evidence type="ECO:0000256" key="8">
    <source>
        <dbReference type="SAM" id="MobiDB-lite"/>
    </source>
</evidence>
<feature type="transmembrane region" description="Helical" evidence="7">
    <location>
        <begin position="160"/>
        <end position="180"/>
    </location>
</feature>
<evidence type="ECO:0000256" key="7">
    <source>
        <dbReference type="RuleBase" id="RU368015"/>
    </source>
</evidence>
<comment type="subcellular location">
    <subcellularLocation>
        <location evidence="1 7">Membrane</location>
        <topology evidence="1 7">Multi-pass membrane protein</topology>
    </subcellularLocation>
</comment>
<comment type="caution">
    <text evidence="9">The sequence shown here is derived from an EMBL/GenBank/DDBJ whole genome shotgun (WGS) entry which is preliminary data.</text>
</comment>
<evidence type="ECO:0000256" key="4">
    <source>
        <dbReference type="ARBA" id="ARBA00022692"/>
    </source>
</evidence>
<dbReference type="Pfam" id="PF16913">
    <property type="entry name" value="PUNUT"/>
    <property type="match status" value="1"/>
</dbReference>
<dbReference type="GO" id="GO:0015211">
    <property type="term" value="F:purine nucleoside transmembrane transporter activity"/>
    <property type="evidence" value="ECO:0007669"/>
    <property type="project" value="UniProtKB-UniRule"/>
</dbReference>
<reference evidence="9" key="2">
    <citation type="submission" date="2019-07" db="EMBL/GenBank/DDBJ databases">
        <authorList>
            <person name="Yang Y."/>
            <person name="Bocs S."/>
            <person name="Baudouin L."/>
        </authorList>
    </citation>
    <scope>NUCLEOTIDE SEQUENCE</scope>
    <source>
        <tissue evidence="9">Spear leaf of Hainan Tall coconut</tissue>
    </source>
</reference>
<reference evidence="9" key="1">
    <citation type="journal article" date="2017" name="Gigascience">
        <title>The genome draft of coconut (Cocos nucifera).</title>
        <authorList>
            <person name="Xiao Y."/>
            <person name="Xu P."/>
            <person name="Fan H."/>
            <person name="Baudouin L."/>
            <person name="Xia W."/>
            <person name="Bocs S."/>
            <person name="Xu J."/>
            <person name="Li Q."/>
            <person name="Guo A."/>
            <person name="Zhou L."/>
            <person name="Li J."/>
            <person name="Wu Y."/>
            <person name="Ma Z."/>
            <person name="Armero A."/>
            <person name="Issali A.E."/>
            <person name="Liu N."/>
            <person name="Peng M."/>
            <person name="Yang Y."/>
        </authorList>
    </citation>
    <scope>NUCLEOTIDE SEQUENCE</scope>
    <source>
        <tissue evidence="9">Spear leaf of Hainan Tall coconut</tissue>
    </source>
</reference>
<dbReference type="GO" id="GO:0005345">
    <property type="term" value="F:purine nucleobase transmembrane transporter activity"/>
    <property type="evidence" value="ECO:0007669"/>
    <property type="project" value="UniProtKB-UniRule"/>
</dbReference>
<evidence type="ECO:0000313" key="9">
    <source>
        <dbReference type="EMBL" id="KAG1367880.1"/>
    </source>
</evidence>
<gene>
    <name evidence="9" type="ORF">COCNU_14G003480</name>
</gene>